<feature type="domain" description="Tyrosine specific protein phosphatases" evidence="6">
    <location>
        <begin position="121"/>
        <end position="178"/>
    </location>
</feature>
<evidence type="ECO:0000259" key="6">
    <source>
        <dbReference type="PROSITE" id="PS50056"/>
    </source>
</evidence>
<reference evidence="7" key="1">
    <citation type="submission" date="2014-11" db="EMBL/GenBank/DDBJ databases">
        <authorList>
            <person name="Otto D Thomas"/>
            <person name="Naeem Raeece"/>
        </authorList>
    </citation>
    <scope>NUCLEOTIDE SEQUENCE</scope>
</reference>
<dbReference type="GO" id="GO:0017017">
    <property type="term" value="F:MAP kinase tyrosine/serine/threonine phosphatase activity"/>
    <property type="evidence" value="ECO:0007669"/>
    <property type="project" value="TreeGrafter"/>
</dbReference>
<evidence type="ECO:0000313" key="7">
    <source>
        <dbReference type="EMBL" id="CEM55848.1"/>
    </source>
</evidence>
<comment type="similarity">
    <text evidence="1">Belongs to the protein-tyrosine phosphatase family. Non-receptor class dual specificity subfamily.</text>
</comment>
<dbReference type="PANTHER" id="PTHR10159:SF519">
    <property type="entry name" value="DUAL SPECIFICITY PROTEIN PHOSPHATASE MPK3"/>
    <property type="match status" value="1"/>
</dbReference>
<dbReference type="InterPro" id="IPR000340">
    <property type="entry name" value="Dual-sp_phosphatase_cat-dom"/>
</dbReference>
<dbReference type="VEuPathDB" id="CryptoDB:Cvel_13887"/>
<evidence type="ECO:0000256" key="1">
    <source>
        <dbReference type="ARBA" id="ARBA00008601"/>
    </source>
</evidence>
<organism evidence="7">
    <name type="scientific">Chromera velia CCMP2878</name>
    <dbReference type="NCBI Taxonomy" id="1169474"/>
    <lineage>
        <taxon>Eukaryota</taxon>
        <taxon>Sar</taxon>
        <taxon>Alveolata</taxon>
        <taxon>Colpodellida</taxon>
        <taxon>Chromeraceae</taxon>
        <taxon>Chromera</taxon>
    </lineage>
</organism>
<dbReference type="AlphaFoldDB" id="A0A0G4IFD7"/>
<dbReference type="EC" id="3.1.3.48" evidence="2"/>
<accession>A0A0G4IFD7</accession>
<dbReference type="GO" id="GO:0033550">
    <property type="term" value="F:MAP kinase tyrosine phosphatase activity"/>
    <property type="evidence" value="ECO:0007669"/>
    <property type="project" value="TreeGrafter"/>
</dbReference>
<dbReference type="PANTHER" id="PTHR10159">
    <property type="entry name" value="DUAL SPECIFICITY PROTEIN PHOSPHATASE"/>
    <property type="match status" value="1"/>
</dbReference>
<protein>
    <recommendedName>
        <fullName evidence="2">protein-tyrosine-phosphatase</fullName>
        <ecNumber evidence="2">3.1.3.48</ecNumber>
    </recommendedName>
</protein>
<evidence type="ECO:0000259" key="5">
    <source>
        <dbReference type="PROSITE" id="PS50054"/>
    </source>
</evidence>
<keyword evidence="4" id="KW-0904">Protein phosphatase</keyword>
<dbReference type="Pfam" id="PF00782">
    <property type="entry name" value="DSPc"/>
    <property type="match status" value="1"/>
</dbReference>
<dbReference type="SMART" id="SM00195">
    <property type="entry name" value="DSPc"/>
    <property type="match status" value="1"/>
</dbReference>
<keyword evidence="3" id="KW-0378">Hydrolase</keyword>
<evidence type="ECO:0000256" key="2">
    <source>
        <dbReference type="ARBA" id="ARBA00013064"/>
    </source>
</evidence>
<dbReference type="EMBL" id="CDMZ01005917">
    <property type="protein sequence ID" value="CEM55848.1"/>
    <property type="molecule type" value="Genomic_DNA"/>
</dbReference>
<dbReference type="GO" id="GO:0005737">
    <property type="term" value="C:cytoplasm"/>
    <property type="evidence" value="ECO:0007669"/>
    <property type="project" value="TreeGrafter"/>
</dbReference>
<name>A0A0G4IFD7_9ALVE</name>
<dbReference type="GO" id="GO:0008330">
    <property type="term" value="F:protein tyrosine/threonine phosphatase activity"/>
    <property type="evidence" value="ECO:0007669"/>
    <property type="project" value="TreeGrafter"/>
</dbReference>
<gene>
    <name evidence="7" type="ORF">Cvel_13887</name>
</gene>
<dbReference type="PhylomeDB" id="A0A0G4IFD7"/>
<sequence>MSSAKVAMRFLPPSLLSSWCWLQETKGVADGSSKREGKGGGRVRVDEGAVAASPPSFVSILPGLWLGGITDAQNREELLEKSVCNIVNCCTFLEYPIAQHFEDFEYYRVDVEDTSREPIHLYFEEACDFIEAAMAKKKAVFVHCRSGVSRSVTVLISFLVARRGFRLQEAFFHVLAKREIVAPNVGFMQQLCDWEQEQSKEPSLCMYKYTDWYTSDQAFRPAVPDLDP</sequence>
<dbReference type="CDD" id="cd14498">
    <property type="entry name" value="DSP"/>
    <property type="match status" value="1"/>
</dbReference>
<dbReference type="SUPFAM" id="SSF52799">
    <property type="entry name" value="(Phosphotyrosine protein) phosphatases II"/>
    <property type="match status" value="1"/>
</dbReference>
<dbReference type="InterPro" id="IPR020422">
    <property type="entry name" value="TYR_PHOSPHATASE_DUAL_dom"/>
</dbReference>
<dbReference type="InterPro" id="IPR029021">
    <property type="entry name" value="Prot-tyrosine_phosphatase-like"/>
</dbReference>
<proteinExistence type="inferred from homology"/>
<dbReference type="Gene3D" id="3.90.190.10">
    <property type="entry name" value="Protein tyrosine phosphatase superfamily"/>
    <property type="match status" value="1"/>
</dbReference>
<evidence type="ECO:0000256" key="3">
    <source>
        <dbReference type="ARBA" id="ARBA00022801"/>
    </source>
</evidence>
<feature type="domain" description="Tyrosine-protein phosphatase" evidence="5">
    <location>
        <begin position="56"/>
        <end position="200"/>
    </location>
</feature>
<evidence type="ECO:0000256" key="4">
    <source>
        <dbReference type="ARBA" id="ARBA00022912"/>
    </source>
</evidence>
<dbReference type="GO" id="GO:0043409">
    <property type="term" value="P:negative regulation of MAPK cascade"/>
    <property type="evidence" value="ECO:0007669"/>
    <property type="project" value="TreeGrafter"/>
</dbReference>
<dbReference type="InterPro" id="IPR000387">
    <property type="entry name" value="Tyr_Pase_dom"/>
</dbReference>
<dbReference type="PROSITE" id="PS50056">
    <property type="entry name" value="TYR_PHOSPHATASE_2"/>
    <property type="match status" value="1"/>
</dbReference>
<dbReference type="PROSITE" id="PS50054">
    <property type="entry name" value="TYR_PHOSPHATASE_DUAL"/>
    <property type="match status" value="1"/>
</dbReference>